<accession>A0A6P8Y2X8</accession>
<feature type="transmembrane region" description="Helical" evidence="6">
    <location>
        <begin position="566"/>
        <end position="586"/>
    </location>
</feature>
<feature type="transmembrane region" description="Helical" evidence="6">
    <location>
        <begin position="66"/>
        <end position="86"/>
    </location>
</feature>
<dbReference type="GO" id="GO:0061459">
    <property type="term" value="F:L-arginine transmembrane transporter activity"/>
    <property type="evidence" value="ECO:0007669"/>
    <property type="project" value="TreeGrafter"/>
</dbReference>
<dbReference type="PANTHER" id="PTHR43243">
    <property type="entry name" value="INNER MEMBRANE TRANSPORTER YGJI-RELATED"/>
    <property type="match status" value="1"/>
</dbReference>
<feature type="transmembrane region" description="Helical" evidence="6">
    <location>
        <begin position="325"/>
        <end position="353"/>
    </location>
</feature>
<feature type="domain" description="Cationic amino acid transporter C-terminal" evidence="7">
    <location>
        <begin position="539"/>
        <end position="589"/>
    </location>
</feature>
<evidence type="ECO:0000313" key="8">
    <source>
        <dbReference type="Proteomes" id="UP000515158"/>
    </source>
</evidence>
<dbReference type="Proteomes" id="UP000515158">
    <property type="component" value="Unplaced"/>
</dbReference>
<dbReference type="Pfam" id="PF13906">
    <property type="entry name" value="AA_permease_C"/>
    <property type="match status" value="1"/>
</dbReference>
<dbReference type="GO" id="GO:0097638">
    <property type="term" value="P:L-arginine import across plasma membrane"/>
    <property type="evidence" value="ECO:0007669"/>
    <property type="project" value="TreeGrafter"/>
</dbReference>
<feature type="transmembrane region" description="Helical" evidence="6">
    <location>
        <begin position="539"/>
        <end position="560"/>
    </location>
</feature>
<gene>
    <name evidence="9" type="primary">LOC117640926</name>
</gene>
<dbReference type="GO" id="GO:0005886">
    <property type="term" value="C:plasma membrane"/>
    <property type="evidence" value="ECO:0007669"/>
    <property type="project" value="TreeGrafter"/>
</dbReference>
<dbReference type="Gene3D" id="1.20.1740.10">
    <property type="entry name" value="Amino acid/polyamine transporter I"/>
    <property type="match status" value="1"/>
</dbReference>
<feature type="transmembrane region" description="Helical" evidence="6">
    <location>
        <begin position="245"/>
        <end position="266"/>
    </location>
</feature>
<evidence type="ECO:0000256" key="2">
    <source>
        <dbReference type="ARBA" id="ARBA00022692"/>
    </source>
</evidence>
<feature type="transmembrane region" description="Helical" evidence="6">
    <location>
        <begin position="278"/>
        <end position="305"/>
    </location>
</feature>
<dbReference type="FunFam" id="1.20.1740.10:FF:000010">
    <property type="entry name" value="probable cationic amino acid transporter"/>
    <property type="match status" value="1"/>
</dbReference>
<dbReference type="AlphaFoldDB" id="A0A6P8Y2X8"/>
<dbReference type="InParanoid" id="A0A6P8Y2X8"/>
<dbReference type="InterPro" id="IPR002293">
    <property type="entry name" value="AA/rel_permease1"/>
</dbReference>
<feature type="transmembrane region" description="Helical" evidence="6">
    <location>
        <begin position="98"/>
        <end position="119"/>
    </location>
</feature>
<name>A0A6P8Y2X8_THRPL</name>
<feature type="transmembrane region" description="Helical" evidence="6">
    <location>
        <begin position="374"/>
        <end position="393"/>
    </location>
</feature>
<feature type="region of interest" description="Disordered" evidence="5">
    <location>
        <begin position="597"/>
        <end position="616"/>
    </location>
</feature>
<evidence type="ECO:0000256" key="4">
    <source>
        <dbReference type="ARBA" id="ARBA00023136"/>
    </source>
</evidence>
<feature type="transmembrane region" description="Helical" evidence="6">
    <location>
        <begin position="29"/>
        <end position="54"/>
    </location>
</feature>
<feature type="transmembrane region" description="Helical" evidence="6">
    <location>
        <begin position="188"/>
        <end position="212"/>
    </location>
</feature>
<dbReference type="PANTHER" id="PTHR43243:SF95">
    <property type="entry name" value="LD37241P"/>
    <property type="match status" value="1"/>
</dbReference>
<evidence type="ECO:0000256" key="3">
    <source>
        <dbReference type="ARBA" id="ARBA00022989"/>
    </source>
</evidence>
<dbReference type="Pfam" id="PF13520">
    <property type="entry name" value="AA_permease_2"/>
    <property type="match status" value="1"/>
</dbReference>
<evidence type="ECO:0000256" key="5">
    <source>
        <dbReference type="SAM" id="MobiDB-lite"/>
    </source>
</evidence>
<feature type="transmembrane region" description="Helical" evidence="6">
    <location>
        <begin position="399"/>
        <end position="420"/>
    </location>
</feature>
<keyword evidence="2 6" id="KW-0812">Transmembrane</keyword>
<protein>
    <submittedName>
        <fullName evidence="9">Cationic amino acid transporter 3-like</fullName>
    </submittedName>
</protein>
<dbReference type="GO" id="GO:0015189">
    <property type="term" value="F:L-lysine transmembrane transporter activity"/>
    <property type="evidence" value="ECO:0007669"/>
    <property type="project" value="TreeGrafter"/>
</dbReference>
<dbReference type="KEGG" id="tpal:117640926"/>
<feature type="transmembrane region" description="Helical" evidence="6">
    <location>
        <begin position="508"/>
        <end position="527"/>
    </location>
</feature>
<feature type="transmembrane region" description="Helical" evidence="6">
    <location>
        <begin position="163"/>
        <end position="181"/>
    </location>
</feature>
<comment type="subcellular location">
    <subcellularLocation>
        <location evidence="1">Membrane</location>
        <topology evidence="1">Multi-pass membrane protein</topology>
    </subcellularLocation>
</comment>
<dbReference type="OrthoDB" id="3900342at2759"/>
<organism evidence="9">
    <name type="scientific">Thrips palmi</name>
    <name type="common">Melon thrips</name>
    <dbReference type="NCBI Taxonomy" id="161013"/>
    <lineage>
        <taxon>Eukaryota</taxon>
        <taxon>Metazoa</taxon>
        <taxon>Ecdysozoa</taxon>
        <taxon>Arthropoda</taxon>
        <taxon>Hexapoda</taxon>
        <taxon>Insecta</taxon>
        <taxon>Pterygota</taxon>
        <taxon>Neoptera</taxon>
        <taxon>Paraneoptera</taxon>
        <taxon>Thysanoptera</taxon>
        <taxon>Terebrantia</taxon>
        <taxon>Thripoidea</taxon>
        <taxon>Thripidae</taxon>
        <taxon>Thrips</taxon>
    </lineage>
</organism>
<evidence type="ECO:0000256" key="6">
    <source>
        <dbReference type="SAM" id="Phobius"/>
    </source>
</evidence>
<keyword evidence="8" id="KW-1185">Reference proteome</keyword>
<dbReference type="GeneID" id="117640926"/>
<feature type="transmembrane region" description="Helical" evidence="6">
    <location>
        <begin position="474"/>
        <end position="496"/>
    </location>
</feature>
<keyword evidence="4 6" id="KW-0472">Membrane</keyword>
<keyword evidence="3 6" id="KW-1133">Transmembrane helix</keyword>
<sequence>MLTAVQRAAASLWKATWRKKHLDDGPSELARVLGLLDLTALGVGSTMGLGVYVLAGSVSRLQAGPAVVVSFLIAAVASVFAGLCYAEFAARVPKAGSAYVYAYVAVGEAIAFIIGWTLILEYAIGTASMSRAVSSYVDNLVGQRMSTFLNGTVHMDMPFMAEYADFFSLFIVVIITLLLAFGVKESSYVNMLFTFVNLVTVATAFVTSSIYAKPENWSLSPEQIPADLRDKAGTGGFMPFGFKGVIQGAATCFFGFVGFDCIATTSEETKNPRRNIPLAIVLSLIIICTAYCGVATSLTLMWPYYDQDVDAPFTYAFDQLGLTAVRWVVTVGAVFALATNLLGCMFPLPRILYSMSTDGILFRFLGNVNSRTHTPVISTLLSGALAGIMALLFDLTQLIEMLSIGTLLAYSIVALCVLVLRYTAHVEPAKPDKTTDLDSEPGFSVKSICAGISRAPRALVNWERSSVPTATSTGAAGILVAAFGALSLALCVLLSRAGSTLYSDPAPWTAPLLSLGVPLVVVLLLLCLQPQASVSHLSFAVPCLPVIPALSVFLNTYLMMELRGETWVRFAVWMIIGLVVYFSYSVRHSGERTCNRPTSNGVNGVNGHAPAVGDSNTTYKHAEGLTHL</sequence>
<reference evidence="9" key="1">
    <citation type="submission" date="2025-08" db="UniProtKB">
        <authorList>
            <consortium name="RefSeq"/>
        </authorList>
    </citation>
    <scope>IDENTIFICATION</scope>
    <source>
        <tissue evidence="9">Total insect</tissue>
    </source>
</reference>
<evidence type="ECO:0000256" key="1">
    <source>
        <dbReference type="ARBA" id="ARBA00004141"/>
    </source>
</evidence>
<dbReference type="GO" id="GO:0000064">
    <property type="term" value="F:L-ornithine transmembrane transporter activity"/>
    <property type="evidence" value="ECO:0007669"/>
    <property type="project" value="TreeGrafter"/>
</dbReference>
<dbReference type="RefSeq" id="XP_034233843.1">
    <property type="nucleotide sequence ID" value="XM_034377952.1"/>
</dbReference>
<evidence type="ECO:0000259" key="7">
    <source>
        <dbReference type="Pfam" id="PF13906"/>
    </source>
</evidence>
<evidence type="ECO:0000313" key="9">
    <source>
        <dbReference type="RefSeq" id="XP_034233843.1"/>
    </source>
</evidence>
<dbReference type="InterPro" id="IPR029485">
    <property type="entry name" value="CAT_C"/>
</dbReference>
<dbReference type="PIRSF" id="PIRSF006060">
    <property type="entry name" value="AA_transporter"/>
    <property type="match status" value="1"/>
</dbReference>
<proteinExistence type="predicted"/>